<dbReference type="PANTHER" id="PTHR42945:SF9">
    <property type="entry name" value="HISTIDINE BIOSYNTHESIS BIFUNCTIONAL PROTEIN HISIE"/>
    <property type="match status" value="1"/>
</dbReference>
<reference evidence="10" key="1">
    <citation type="journal article" date="2014" name="Front. Microbiol.">
        <title>High frequency of phylogenetically diverse reductive dehalogenase-homologous genes in deep subseafloor sedimentary metagenomes.</title>
        <authorList>
            <person name="Kawai M."/>
            <person name="Futagami T."/>
            <person name="Toyoda A."/>
            <person name="Takaki Y."/>
            <person name="Nishi S."/>
            <person name="Hori S."/>
            <person name="Arai W."/>
            <person name="Tsubouchi T."/>
            <person name="Morono Y."/>
            <person name="Uchiyama I."/>
            <person name="Ito T."/>
            <person name="Fujiyama A."/>
            <person name="Inagaki F."/>
            <person name="Takami H."/>
        </authorList>
    </citation>
    <scope>NUCLEOTIDE SEQUENCE</scope>
    <source>
        <strain evidence="10">Expedition CK06-06</strain>
    </source>
</reference>
<comment type="caution">
    <text evidence="10">The sequence shown here is derived from an EMBL/GenBank/DDBJ whole genome shotgun (WGS) entry which is preliminary data.</text>
</comment>
<keyword evidence="7" id="KW-0378">Hydrolase</keyword>
<dbReference type="InterPro" id="IPR002496">
    <property type="entry name" value="PRib_AMP_CycHydrolase_dom"/>
</dbReference>
<evidence type="ECO:0000259" key="9">
    <source>
        <dbReference type="Pfam" id="PF01502"/>
    </source>
</evidence>
<evidence type="ECO:0000256" key="4">
    <source>
        <dbReference type="ARBA" id="ARBA00017720"/>
    </source>
</evidence>
<dbReference type="Gene3D" id="3.10.20.810">
    <property type="entry name" value="Phosphoribosyl-AMP cyclohydrolase"/>
    <property type="match status" value="1"/>
</dbReference>
<keyword evidence="5" id="KW-0963">Cytoplasm</keyword>
<evidence type="ECO:0000256" key="8">
    <source>
        <dbReference type="ARBA" id="ARBA00023102"/>
    </source>
</evidence>
<name>X1DPG7_9ZZZZ</name>
<feature type="domain" description="Phosphoribosyl-AMP cyclohydrolase" evidence="9">
    <location>
        <begin position="44"/>
        <end position="117"/>
    </location>
</feature>
<evidence type="ECO:0000256" key="6">
    <source>
        <dbReference type="ARBA" id="ARBA00022605"/>
    </source>
</evidence>
<comment type="catalytic activity">
    <reaction evidence="1">
        <text>1-(5-phospho-beta-D-ribosyl)-5'-AMP + H2O = 1-(5-phospho-beta-D-ribosyl)-5-[(5-phospho-beta-D-ribosylamino)methylideneamino]imidazole-4-carboxamide</text>
        <dbReference type="Rhea" id="RHEA:20049"/>
        <dbReference type="ChEBI" id="CHEBI:15377"/>
        <dbReference type="ChEBI" id="CHEBI:58435"/>
        <dbReference type="ChEBI" id="CHEBI:59457"/>
        <dbReference type="EC" id="3.5.4.19"/>
    </reaction>
</comment>
<proteinExistence type="inferred from homology"/>
<keyword evidence="6" id="KW-0028">Amino-acid biosynthesis</keyword>
<protein>
    <recommendedName>
        <fullName evidence="4">Histidine biosynthesis bifunctional protein HisIE</fullName>
        <ecNumber evidence="3">3.5.4.19</ecNumber>
    </recommendedName>
</protein>
<feature type="non-terminal residue" evidence="10">
    <location>
        <position position="1"/>
    </location>
</feature>
<dbReference type="GO" id="GO:0004636">
    <property type="term" value="F:phosphoribosyl-ATP diphosphatase activity"/>
    <property type="evidence" value="ECO:0007669"/>
    <property type="project" value="UniProtKB-ARBA"/>
</dbReference>
<accession>X1DPG7</accession>
<evidence type="ECO:0000256" key="3">
    <source>
        <dbReference type="ARBA" id="ARBA00012721"/>
    </source>
</evidence>
<dbReference type="EMBL" id="BART01035019">
    <property type="protein sequence ID" value="GAH10135.1"/>
    <property type="molecule type" value="Genomic_DNA"/>
</dbReference>
<evidence type="ECO:0000313" key="10">
    <source>
        <dbReference type="EMBL" id="GAH10135.1"/>
    </source>
</evidence>
<dbReference type="GO" id="GO:0000105">
    <property type="term" value="P:L-histidine biosynthetic process"/>
    <property type="evidence" value="ECO:0007669"/>
    <property type="project" value="UniProtKB-UniPathway"/>
</dbReference>
<dbReference type="FunFam" id="3.10.20.810:FF:000001">
    <property type="entry name" value="Histidine biosynthesis bifunctional protein HisIE"/>
    <property type="match status" value="1"/>
</dbReference>
<dbReference type="GO" id="GO:0004635">
    <property type="term" value="F:phosphoribosyl-AMP cyclohydrolase activity"/>
    <property type="evidence" value="ECO:0007669"/>
    <property type="project" value="UniProtKB-EC"/>
</dbReference>
<evidence type="ECO:0000256" key="7">
    <source>
        <dbReference type="ARBA" id="ARBA00022801"/>
    </source>
</evidence>
<dbReference type="Pfam" id="PF01502">
    <property type="entry name" value="PRA-CH"/>
    <property type="match status" value="1"/>
</dbReference>
<dbReference type="InterPro" id="IPR038019">
    <property type="entry name" value="PRib_AMP_CycHydrolase_sf"/>
</dbReference>
<organism evidence="10">
    <name type="scientific">marine sediment metagenome</name>
    <dbReference type="NCBI Taxonomy" id="412755"/>
    <lineage>
        <taxon>unclassified sequences</taxon>
        <taxon>metagenomes</taxon>
        <taxon>ecological metagenomes</taxon>
    </lineage>
</organism>
<dbReference type="NCBIfam" id="NF000768">
    <property type="entry name" value="PRK00051.1"/>
    <property type="match status" value="1"/>
</dbReference>
<dbReference type="AlphaFoldDB" id="X1DPG7"/>
<evidence type="ECO:0000256" key="2">
    <source>
        <dbReference type="ARBA" id="ARBA00005169"/>
    </source>
</evidence>
<dbReference type="EC" id="3.5.4.19" evidence="3"/>
<gene>
    <name evidence="10" type="ORF">S01H4_59653</name>
</gene>
<dbReference type="HAMAP" id="MF_01021">
    <property type="entry name" value="HisI"/>
    <property type="match status" value="1"/>
</dbReference>
<dbReference type="UniPathway" id="UPA00031">
    <property type="reaction ID" value="UER00008"/>
</dbReference>
<dbReference type="InterPro" id="IPR026660">
    <property type="entry name" value="PRA-CH"/>
</dbReference>
<evidence type="ECO:0000256" key="5">
    <source>
        <dbReference type="ARBA" id="ARBA00022490"/>
    </source>
</evidence>
<sequence>IKSSPSPLKERGIGGVRLIENIEFNEKGLIPAIAQDAETGEVLMLGYMNEEALRRTLSSGEAWFYSRSRKKLWHKGETSGNRIKVRSVWKDCDSDTILILGEPTGPVCHTGNKTCFFQELTKQDIEASHQEEA</sequence>
<dbReference type="SUPFAM" id="SSF141734">
    <property type="entry name" value="HisI-like"/>
    <property type="match status" value="1"/>
</dbReference>
<dbReference type="PANTHER" id="PTHR42945">
    <property type="entry name" value="HISTIDINE BIOSYNTHESIS BIFUNCTIONAL PROTEIN"/>
    <property type="match status" value="1"/>
</dbReference>
<evidence type="ECO:0000256" key="1">
    <source>
        <dbReference type="ARBA" id="ARBA00000024"/>
    </source>
</evidence>
<keyword evidence="8" id="KW-0368">Histidine biosynthesis</keyword>
<comment type="pathway">
    <text evidence="2">Amino-acid biosynthesis; L-histidine biosynthesis; L-histidine from 5-phospho-alpha-D-ribose 1-diphosphate: step 3/9.</text>
</comment>